<feature type="binding site" evidence="3">
    <location>
        <position position="166"/>
    </location>
    <ligand>
        <name>ATP</name>
        <dbReference type="ChEBI" id="CHEBI:30616"/>
    </ligand>
</feature>
<dbReference type="Pfam" id="PF01171">
    <property type="entry name" value="ATP_bind_3"/>
    <property type="match status" value="1"/>
</dbReference>
<dbReference type="GO" id="GO:0005524">
    <property type="term" value="F:ATP binding"/>
    <property type="evidence" value="ECO:0007669"/>
    <property type="project" value="UniProtKB-KW"/>
</dbReference>
<dbReference type="Gene3D" id="3.40.50.620">
    <property type="entry name" value="HUPs"/>
    <property type="match status" value="1"/>
</dbReference>
<keyword evidence="1" id="KW-0808">Transferase</keyword>
<keyword evidence="3" id="KW-0067">ATP-binding</keyword>
<dbReference type="NCBIfam" id="TIGR00269">
    <property type="entry name" value="TIGR00269 family protein"/>
    <property type="match status" value="1"/>
</dbReference>
<dbReference type="RefSeq" id="WP_011752589.1">
    <property type="nucleotide sequence ID" value="NC_008698.1"/>
</dbReference>
<evidence type="ECO:0000256" key="2">
    <source>
        <dbReference type="PIRSR" id="PIRSR004976-50"/>
    </source>
</evidence>
<dbReference type="InterPro" id="IPR054306">
    <property type="entry name" value="TtuA-like_LIM_N"/>
</dbReference>
<dbReference type="PANTHER" id="PTHR11807:SF12">
    <property type="entry name" value="CYTOPLASMIC TRNA 2-THIOLATION PROTEIN 1"/>
    <property type="match status" value="1"/>
</dbReference>
<evidence type="ECO:0000259" key="4">
    <source>
        <dbReference type="Pfam" id="PF01171"/>
    </source>
</evidence>
<dbReference type="InterPro" id="IPR000541">
    <property type="entry name" value="Ncs6/Tuc1/Ctu1"/>
</dbReference>
<feature type="binding site" evidence="2">
    <location>
        <position position="284"/>
    </location>
    <ligand>
        <name>Zn(2+)</name>
        <dbReference type="ChEBI" id="CHEBI:29105"/>
        <label>2</label>
    </ligand>
</feature>
<reference evidence="7" key="1">
    <citation type="journal article" date="2008" name="J. Bacteriol.">
        <title>Genome sequence of Thermofilum pendens reveals an exceptional loss of biosynthetic pathways without genome reduction.</title>
        <authorList>
            <person name="Anderson I."/>
            <person name="Rodriguez J."/>
            <person name="Susanti D."/>
            <person name="Porat I."/>
            <person name="Reich C."/>
            <person name="Ulrich L.E."/>
            <person name="Elkins J.G."/>
            <person name="Mavromatis K."/>
            <person name="Lykidis A."/>
            <person name="Kim E."/>
            <person name="Thompson L.S."/>
            <person name="Nolan M."/>
            <person name="Land M."/>
            <person name="Copeland A."/>
            <person name="Lapidus A."/>
            <person name="Lucas S."/>
            <person name="Detter C."/>
            <person name="Zhulin I.B."/>
            <person name="Olsen G.J."/>
            <person name="Whitman W."/>
            <person name="Mukhopadhyay B."/>
            <person name="Bristow J."/>
            <person name="Kyrpides N."/>
        </authorList>
    </citation>
    <scope>NUCLEOTIDE SEQUENCE [LARGE SCALE GENOMIC DNA]</scope>
    <source>
        <strain evidence="7">DSM 2475 / Hrk 5</strain>
    </source>
</reference>
<dbReference type="STRING" id="368408.Tpen_0923"/>
<dbReference type="InterPro" id="IPR014729">
    <property type="entry name" value="Rossmann-like_a/b/a_fold"/>
</dbReference>
<dbReference type="PANTHER" id="PTHR11807">
    <property type="entry name" value="ATPASES OF THE PP SUPERFAMILY-RELATED"/>
    <property type="match status" value="1"/>
</dbReference>
<evidence type="ECO:0000313" key="7">
    <source>
        <dbReference type="Proteomes" id="UP000000641"/>
    </source>
</evidence>
<proteinExistence type="predicted"/>
<feature type="binding site" evidence="2">
    <location>
        <position position="299"/>
    </location>
    <ligand>
        <name>Zn(2+)</name>
        <dbReference type="ChEBI" id="CHEBI:29105"/>
        <label>2</label>
    </ligand>
</feature>
<dbReference type="GeneID" id="4600819"/>
<protein>
    <submittedName>
        <fullName evidence="6">PP-loop domain protein</fullName>
    </submittedName>
</protein>
<feature type="binding site" evidence="3">
    <location>
        <position position="171"/>
    </location>
    <ligand>
        <name>ATP</name>
        <dbReference type="ChEBI" id="CHEBI:30616"/>
    </ligand>
</feature>
<name>A1RYP4_THEPD</name>
<gene>
    <name evidence="6" type="ordered locus">Tpen_0923</name>
</gene>
<evidence type="ECO:0000256" key="1">
    <source>
        <dbReference type="ARBA" id="ARBA00022679"/>
    </source>
</evidence>
<feature type="domain" description="2-thiouridine synthetase TtuA-like N-terminal LIM" evidence="5">
    <location>
        <begin position="3"/>
        <end position="27"/>
    </location>
</feature>
<sequence length="328" mass="37370">MAKCYVCGRRASVYVSYLGDYLCSEHFAEYFERRFLEAVRFYKLVERGERVAVAVSGGKDSLTTLYLFSRFAGELGVEVFGVAVDEGIAGYREYKLEALRSLAGRLGVEIIVGSFKEYFGFTLDEAVKALREKGFKVKPCSVCGVLRRYVMNHAAREAGADKLATGHNLDDEVQVFVMNALKNHVEGILREGIVSERAEEGDLVPRIKPLYFIPEKEVLAYTLIRNIYTPFVECPYIVYALRHPIRHWVNEVEDSSPGFKYRVLAVKELARKTARKPSRKPSRCAVCGEPSSRPLCKTCLYRAYLDERYRRVVEEKVGKLRFSTYGLE</sequence>
<feature type="binding site" evidence="2">
    <location>
        <position position="7"/>
    </location>
    <ligand>
        <name>Zn(2+)</name>
        <dbReference type="ChEBI" id="CHEBI:29105"/>
        <label>1</label>
    </ligand>
</feature>
<dbReference type="PIRSF" id="PIRSF004976">
    <property type="entry name" value="ATPase_YdaO"/>
    <property type="match status" value="1"/>
</dbReference>
<keyword evidence="3" id="KW-0547">Nucleotide-binding</keyword>
<dbReference type="eggNOG" id="arCOG00042">
    <property type="taxonomic scope" value="Archaea"/>
</dbReference>
<dbReference type="Proteomes" id="UP000000641">
    <property type="component" value="Chromosome"/>
</dbReference>
<feature type="binding site" evidence="3">
    <location>
        <position position="60"/>
    </location>
    <ligand>
        <name>ATP</name>
        <dbReference type="ChEBI" id="CHEBI:30616"/>
    </ligand>
</feature>
<dbReference type="GO" id="GO:0002143">
    <property type="term" value="P:tRNA wobble position uridine thiolation"/>
    <property type="evidence" value="ECO:0007669"/>
    <property type="project" value="TreeGrafter"/>
</dbReference>
<dbReference type="InterPro" id="IPR011063">
    <property type="entry name" value="TilS/TtcA_N"/>
</dbReference>
<keyword evidence="7" id="KW-1185">Reference proteome</keyword>
<keyword evidence="2" id="KW-0862">Zinc</keyword>
<dbReference type="EnsemblBacteria" id="ABL78324">
    <property type="protein sequence ID" value="ABL78324"/>
    <property type="gene ID" value="Tpen_0923"/>
</dbReference>
<feature type="binding site" evidence="3">
    <location>
        <position position="84"/>
    </location>
    <ligand>
        <name>ATP</name>
        <dbReference type="ChEBI" id="CHEBI:30616"/>
    </ligand>
</feature>
<dbReference type="EMBL" id="CP000505">
    <property type="protein sequence ID" value="ABL78324.1"/>
    <property type="molecule type" value="Genomic_DNA"/>
</dbReference>
<accession>A1RYP4</accession>
<dbReference type="GO" id="GO:0016740">
    <property type="term" value="F:transferase activity"/>
    <property type="evidence" value="ECO:0007669"/>
    <property type="project" value="UniProtKB-KW"/>
</dbReference>
<feature type="binding site" evidence="2">
    <location>
        <position position="23"/>
    </location>
    <ligand>
        <name>Zn(2+)</name>
        <dbReference type="ChEBI" id="CHEBI:29105"/>
        <label>1</label>
    </ligand>
</feature>
<evidence type="ECO:0000313" key="6">
    <source>
        <dbReference type="EMBL" id="ABL78324.1"/>
    </source>
</evidence>
<feature type="binding site" evidence="2">
    <location>
        <position position="287"/>
    </location>
    <ligand>
        <name>Zn(2+)</name>
        <dbReference type="ChEBI" id="CHEBI:29105"/>
        <label>2</label>
    </ligand>
</feature>
<dbReference type="GO" id="GO:0046872">
    <property type="term" value="F:metal ion binding"/>
    <property type="evidence" value="ECO:0007669"/>
    <property type="project" value="UniProtKB-KW"/>
</dbReference>
<feature type="binding site" evidence="3">
    <location>
        <begin position="54"/>
        <end position="56"/>
    </location>
    <ligand>
        <name>ATP</name>
        <dbReference type="ChEBI" id="CHEBI:30616"/>
    </ligand>
</feature>
<dbReference type="GO" id="GO:0000049">
    <property type="term" value="F:tRNA binding"/>
    <property type="evidence" value="ECO:0007669"/>
    <property type="project" value="InterPro"/>
</dbReference>
<feature type="binding site" evidence="2">
    <location>
        <position position="26"/>
    </location>
    <ligand>
        <name>Zn(2+)</name>
        <dbReference type="ChEBI" id="CHEBI:29105"/>
        <label>1</label>
    </ligand>
</feature>
<dbReference type="InterPro" id="IPR035107">
    <property type="entry name" value="tRNA_thiolation_TtcA_Ctu1"/>
</dbReference>
<dbReference type="SUPFAM" id="SSF52402">
    <property type="entry name" value="Adenine nucleotide alpha hydrolases-like"/>
    <property type="match status" value="1"/>
</dbReference>
<evidence type="ECO:0000259" key="5">
    <source>
        <dbReference type="Pfam" id="PF22082"/>
    </source>
</evidence>
<keyword evidence="2" id="KW-0479">Metal-binding</keyword>
<dbReference type="KEGG" id="tpe:Tpen_0923"/>
<feature type="binding site" evidence="2">
    <location>
        <position position="4"/>
    </location>
    <ligand>
        <name>Zn(2+)</name>
        <dbReference type="ChEBI" id="CHEBI:29105"/>
        <label>1</label>
    </ligand>
</feature>
<dbReference type="HOGENOM" id="CLU_026481_1_1_2"/>
<organism evidence="6 7">
    <name type="scientific">Thermofilum pendens (strain DSM 2475 / Hrk 5)</name>
    <dbReference type="NCBI Taxonomy" id="368408"/>
    <lineage>
        <taxon>Archaea</taxon>
        <taxon>Thermoproteota</taxon>
        <taxon>Thermoprotei</taxon>
        <taxon>Thermofilales</taxon>
        <taxon>Thermofilaceae</taxon>
        <taxon>Thermofilum</taxon>
    </lineage>
</organism>
<evidence type="ECO:0000256" key="3">
    <source>
        <dbReference type="PIRSR" id="PIRSR004976-51"/>
    </source>
</evidence>
<dbReference type="Pfam" id="PF22082">
    <property type="entry name" value="TtuA_LIM_N"/>
    <property type="match status" value="1"/>
</dbReference>
<feature type="domain" description="tRNA(Ile)-lysidine/2-thiocytidine synthase N-terminal" evidence="4">
    <location>
        <begin position="51"/>
        <end position="222"/>
    </location>
</feature>
<dbReference type="OrthoDB" id="33422at2157"/>
<dbReference type="AlphaFoldDB" id="A1RYP4"/>
<dbReference type="GO" id="GO:0002144">
    <property type="term" value="C:cytosolic tRNA wobble base thiouridylase complex"/>
    <property type="evidence" value="ECO:0007669"/>
    <property type="project" value="TreeGrafter"/>
</dbReference>
<feature type="binding site" evidence="2">
    <location>
        <position position="296"/>
    </location>
    <ligand>
        <name>Zn(2+)</name>
        <dbReference type="ChEBI" id="CHEBI:29105"/>
        <label>2</label>
    </ligand>
</feature>